<dbReference type="InterPro" id="IPR002110">
    <property type="entry name" value="Ankyrin_rpt"/>
</dbReference>
<dbReference type="GO" id="GO:0045087">
    <property type="term" value="P:innate immune response"/>
    <property type="evidence" value="ECO:0007669"/>
    <property type="project" value="TreeGrafter"/>
</dbReference>
<evidence type="ECO:0000256" key="3">
    <source>
        <dbReference type="PROSITE-ProRule" id="PRU00023"/>
    </source>
</evidence>
<keyword evidence="4" id="KW-0472">Membrane</keyword>
<evidence type="ECO:0000256" key="2">
    <source>
        <dbReference type="ARBA" id="ARBA00023043"/>
    </source>
</evidence>
<keyword evidence="1" id="KW-0677">Repeat</keyword>
<dbReference type="SUPFAM" id="SSF48403">
    <property type="entry name" value="Ankyrin repeat"/>
    <property type="match status" value="1"/>
</dbReference>
<dbReference type="PROSITE" id="PS50297">
    <property type="entry name" value="ANK_REP_REGION"/>
    <property type="match status" value="1"/>
</dbReference>
<evidence type="ECO:0008006" key="9">
    <source>
        <dbReference type="Google" id="ProtNLM"/>
    </source>
</evidence>
<evidence type="ECO:0000313" key="7">
    <source>
        <dbReference type="EMBL" id="CAF4964129.1"/>
    </source>
</evidence>
<evidence type="ECO:0000313" key="8">
    <source>
        <dbReference type="Proteomes" id="UP000676336"/>
    </source>
</evidence>
<evidence type="ECO:0000313" key="6">
    <source>
        <dbReference type="EMBL" id="CAF4868645.1"/>
    </source>
</evidence>
<dbReference type="Gene3D" id="1.25.40.20">
    <property type="entry name" value="Ankyrin repeat-containing domain"/>
    <property type="match status" value="1"/>
</dbReference>
<dbReference type="AlphaFoldDB" id="A0A8S3BJ91"/>
<evidence type="ECO:0000313" key="5">
    <source>
        <dbReference type="EMBL" id="CAF4808862.1"/>
    </source>
</evidence>
<dbReference type="PROSITE" id="PS50088">
    <property type="entry name" value="ANK_REPEAT"/>
    <property type="match status" value="1"/>
</dbReference>
<dbReference type="PANTHER" id="PTHR23206">
    <property type="entry name" value="MASK PROTEIN"/>
    <property type="match status" value="1"/>
</dbReference>
<dbReference type="EMBL" id="CAJOBI010150523">
    <property type="protein sequence ID" value="CAF4808862.1"/>
    <property type="molecule type" value="Genomic_DNA"/>
</dbReference>
<feature type="transmembrane region" description="Helical" evidence="4">
    <location>
        <begin position="6"/>
        <end position="28"/>
    </location>
</feature>
<keyword evidence="4" id="KW-1133">Transmembrane helix</keyword>
<gene>
    <name evidence="6" type="ORF">GIL414_LOCUS50263</name>
    <name evidence="7" type="ORF">GIL414_LOCUS55031</name>
    <name evidence="5" type="ORF">SMN809_LOCUS47503</name>
</gene>
<organism evidence="5 8">
    <name type="scientific">Rotaria magnacalcarata</name>
    <dbReference type="NCBI Taxonomy" id="392030"/>
    <lineage>
        <taxon>Eukaryota</taxon>
        <taxon>Metazoa</taxon>
        <taxon>Spiralia</taxon>
        <taxon>Gnathifera</taxon>
        <taxon>Rotifera</taxon>
        <taxon>Eurotatoria</taxon>
        <taxon>Bdelloidea</taxon>
        <taxon>Philodinida</taxon>
        <taxon>Philodinidae</taxon>
        <taxon>Rotaria</taxon>
    </lineage>
</organism>
<evidence type="ECO:0000256" key="4">
    <source>
        <dbReference type="SAM" id="Phobius"/>
    </source>
</evidence>
<dbReference type="EMBL" id="CAJOBJ010194340">
    <property type="protein sequence ID" value="CAF4964129.1"/>
    <property type="molecule type" value="Genomic_DNA"/>
</dbReference>
<keyword evidence="2 3" id="KW-0040">ANK repeat</keyword>
<proteinExistence type="predicted"/>
<evidence type="ECO:0000256" key="1">
    <source>
        <dbReference type="ARBA" id="ARBA00022737"/>
    </source>
</evidence>
<accession>A0A8S3BJ91</accession>
<sequence>MNIFHYSIFIALSLAASGGYVNIIRLLLNYGAEINSRTGSKLGITV</sequence>
<keyword evidence="4" id="KW-0812">Transmembrane</keyword>
<dbReference type="Proteomes" id="UP000681720">
    <property type="component" value="Unassembled WGS sequence"/>
</dbReference>
<dbReference type="PANTHER" id="PTHR23206:SF8">
    <property type="entry name" value="ANKYRIN REPEAT AND KH DOMAIN-CONTAINING 1"/>
    <property type="match status" value="1"/>
</dbReference>
<protein>
    <recommendedName>
        <fullName evidence="9">Ankyrin repeat protein</fullName>
    </recommendedName>
</protein>
<name>A0A8S3BJ91_9BILA</name>
<feature type="non-terminal residue" evidence="5">
    <location>
        <position position="1"/>
    </location>
</feature>
<reference evidence="5" key="1">
    <citation type="submission" date="2021-02" db="EMBL/GenBank/DDBJ databases">
        <authorList>
            <person name="Nowell W R."/>
        </authorList>
    </citation>
    <scope>NUCLEOTIDE SEQUENCE</scope>
</reference>
<feature type="non-terminal residue" evidence="5">
    <location>
        <position position="46"/>
    </location>
</feature>
<dbReference type="EMBL" id="CAJOBJ010167106">
    <property type="protein sequence ID" value="CAF4868645.1"/>
    <property type="molecule type" value="Genomic_DNA"/>
</dbReference>
<feature type="repeat" description="ANK" evidence="3">
    <location>
        <begin position="11"/>
        <end position="39"/>
    </location>
</feature>
<dbReference type="GO" id="GO:0005737">
    <property type="term" value="C:cytoplasm"/>
    <property type="evidence" value="ECO:0007669"/>
    <property type="project" value="TreeGrafter"/>
</dbReference>
<dbReference type="Pfam" id="PF00023">
    <property type="entry name" value="Ank"/>
    <property type="match status" value="1"/>
</dbReference>
<dbReference type="InterPro" id="IPR036770">
    <property type="entry name" value="Ankyrin_rpt-contain_sf"/>
</dbReference>
<dbReference type="Proteomes" id="UP000676336">
    <property type="component" value="Unassembled WGS sequence"/>
</dbReference>
<dbReference type="InterPro" id="IPR051631">
    <property type="entry name" value="Ankyrin-KH/SAM_domain"/>
</dbReference>
<comment type="caution">
    <text evidence="5">The sequence shown here is derived from an EMBL/GenBank/DDBJ whole genome shotgun (WGS) entry which is preliminary data.</text>
</comment>